<feature type="compositionally biased region" description="Basic residues" evidence="1">
    <location>
        <begin position="21"/>
        <end position="31"/>
    </location>
</feature>
<dbReference type="AlphaFoldDB" id="A0A8X6Y9M8"/>
<organism evidence="2 3">
    <name type="scientific">Trichonephila inaurata madagascariensis</name>
    <dbReference type="NCBI Taxonomy" id="2747483"/>
    <lineage>
        <taxon>Eukaryota</taxon>
        <taxon>Metazoa</taxon>
        <taxon>Ecdysozoa</taxon>
        <taxon>Arthropoda</taxon>
        <taxon>Chelicerata</taxon>
        <taxon>Arachnida</taxon>
        <taxon>Araneae</taxon>
        <taxon>Araneomorphae</taxon>
        <taxon>Entelegynae</taxon>
        <taxon>Araneoidea</taxon>
        <taxon>Nephilidae</taxon>
        <taxon>Trichonephila</taxon>
        <taxon>Trichonephila inaurata</taxon>
    </lineage>
</organism>
<comment type="caution">
    <text evidence="2">The sequence shown here is derived from an EMBL/GenBank/DDBJ whole genome shotgun (WGS) entry which is preliminary data.</text>
</comment>
<name>A0A8X6Y9M8_9ARAC</name>
<dbReference type="Proteomes" id="UP000886998">
    <property type="component" value="Unassembled WGS sequence"/>
</dbReference>
<evidence type="ECO:0000256" key="1">
    <source>
        <dbReference type="SAM" id="MobiDB-lite"/>
    </source>
</evidence>
<dbReference type="EMBL" id="BMAV01017204">
    <property type="protein sequence ID" value="GFY68695.1"/>
    <property type="molecule type" value="Genomic_DNA"/>
</dbReference>
<keyword evidence="3" id="KW-1185">Reference proteome</keyword>
<protein>
    <submittedName>
        <fullName evidence="2">Uncharacterized protein</fullName>
    </submittedName>
</protein>
<feature type="region of interest" description="Disordered" evidence="1">
    <location>
        <begin position="1"/>
        <end position="44"/>
    </location>
</feature>
<proteinExistence type="predicted"/>
<sequence>MEQKKKAKEHISVQTLAGDKSRRKKERRKRWRREEKKSASSLQTHNFLASNTDVPIYLLSLNPLATNDGIMVNQAFPKSFPCSGKKQFFGPIQRVE</sequence>
<accession>A0A8X6Y9M8</accession>
<gene>
    <name evidence="2" type="ORF">TNIN_423491</name>
</gene>
<evidence type="ECO:0000313" key="2">
    <source>
        <dbReference type="EMBL" id="GFY68695.1"/>
    </source>
</evidence>
<evidence type="ECO:0000313" key="3">
    <source>
        <dbReference type="Proteomes" id="UP000886998"/>
    </source>
</evidence>
<reference evidence="2" key="1">
    <citation type="submission" date="2020-08" db="EMBL/GenBank/DDBJ databases">
        <title>Multicomponent nature underlies the extraordinary mechanical properties of spider dragline silk.</title>
        <authorList>
            <person name="Kono N."/>
            <person name="Nakamura H."/>
            <person name="Mori M."/>
            <person name="Yoshida Y."/>
            <person name="Ohtoshi R."/>
            <person name="Malay A.D."/>
            <person name="Moran D.A.P."/>
            <person name="Tomita M."/>
            <person name="Numata K."/>
            <person name="Arakawa K."/>
        </authorList>
    </citation>
    <scope>NUCLEOTIDE SEQUENCE</scope>
</reference>